<dbReference type="InterPro" id="IPR013783">
    <property type="entry name" value="Ig-like_fold"/>
</dbReference>
<sequence>MSRTFLSVYLFASVFALVCPDSSELNITAEPGQTVTLPCAATNLNIAVVKWTKDGLEGYIMLYRDEHFENASQLPSFKERVELKKGWKEDGNVSLILQNVTTADSGTYECEVVQEGKKAADLICNITLSVDPAGGDSERTGGDKQGSRGHVGLVVFLALPIFAGWLIYQRKKNRSPPPPGAGQQLV</sequence>
<feature type="chain" id="PRO_5027998346" evidence="5">
    <location>
        <begin position="17"/>
        <end position="186"/>
    </location>
</feature>
<protein>
    <submittedName>
        <fullName evidence="8">Hepatitis A virus cellular receptor 2-like isoform X1</fullName>
    </submittedName>
</protein>
<organism evidence="7 8">
    <name type="scientific">Parambassis ranga</name>
    <name type="common">Indian glassy fish</name>
    <dbReference type="NCBI Taxonomy" id="210632"/>
    <lineage>
        <taxon>Eukaryota</taxon>
        <taxon>Metazoa</taxon>
        <taxon>Chordata</taxon>
        <taxon>Craniata</taxon>
        <taxon>Vertebrata</taxon>
        <taxon>Euteleostomi</taxon>
        <taxon>Actinopterygii</taxon>
        <taxon>Neopterygii</taxon>
        <taxon>Teleostei</taxon>
        <taxon>Neoteleostei</taxon>
        <taxon>Acanthomorphata</taxon>
        <taxon>Ovalentaria</taxon>
        <taxon>Ambassidae</taxon>
        <taxon>Parambassis</taxon>
    </lineage>
</organism>
<evidence type="ECO:0000256" key="4">
    <source>
        <dbReference type="SAM" id="Phobius"/>
    </source>
</evidence>
<dbReference type="InterPro" id="IPR003598">
    <property type="entry name" value="Ig_sub2"/>
</dbReference>
<dbReference type="GO" id="GO:0009897">
    <property type="term" value="C:external side of plasma membrane"/>
    <property type="evidence" value="ECO:0007669"/>
    <property type="project" value="TreeGrafter"/>
</dbReference>
<dbReference type="AlphaFoldDB" id="A0A6P7I9K4"/>
<evidence type="ECO:0000256" key="2">
    <source>
        <dbReference type="ARBA" id="ARBA00023136"/>
    </source>
</evidence>
<dbReference type="GO" id="GO:0050852">
    <property type="term" value="P:T cell receptor signaling pathway"/>
    <property type="evidence" value="ECO:0007669"/>
    <property type="project" value="TreeGrafter"/>
</dbReference>
<reference evidence="8" key="1">
    <citation type="submission" date="2025-08" db="UniProtKB">
        <authorList>
            <consortium name="RefSeq"/>
        </authorList>
    </citation>
    <scope>IDENTIFICATION</scope>
</reference>
<dbReference type="Gene3D" id="2.60.40.10">
    <property type="entry name" value="Immunoglobulins"/>
    <property type="match status" value="1"/>
</dbReference>
<dbReference type="PANTHER" id="PTHR24100:SF151">
    <property type="entry name" value="ICOS LIGAND"/>
    <property type="match status" value="1"/>
</dbReference>
<dbReference type="GeneID" id="114434489"/>
<dbReference type="InterPro" id="IPR050504">
    <property type="entry name" value="IgSF_BTN/MOG"/>
</dbReference>
<dbReference type="SUPFAM" id="SSF48726">
    <property type="entry name" value="Immunoglobulin"/>
    <property type="match status" value="1"/>
</dbReference>
<feature type="signal peptide" evidence="5">
    <location>
        <begin position="1"/>
        <end position="16"/>
    </location>
</feature>
<keyword evidence="7" id="KW-1185">Reference proteome</keyword>
<dbReference type="Pfam" id="PF07686">
    <property type="entry name" value="V-set"/>
    <property type="match status" value="1"/>
</dbReference>
<keyword evidence="4" id="KW-0812">Transmembrane</keyword>
<evidence type="ECO:0000313" key="8">
    <source>
        <dbReference type="RefSeq" id="XP_028259582.1"/>
    </source>
</evidence>
<dbReference type="SMART" id="SM00406">
    <property type="entry name" value="IGv"/>
    <property type="match status" value="1"/>
</dbReference>
<dbReference type="InterPro" id="IPR013106">
    <property type="entry name" value="Ig_V-set"/>
</dbReference>
<keyword evidence="4" id="KW-1133">Transmembrane helix</keyword>
<feature type="domain" description="Ig-like" evidence="6">
    <location>
        <begin position="20"/>
        <end position="127"/>
    </location>
</feature>
<comment type="subcellular location">
    <subcellularLocation>
        <location evidence="1">Membrane</location>
    </subcellularLocation>
</comment>
<evidence type="ECO:0000256" key="3">
    <source>
        <dbReference type="ARBA" id="ARBA00023319"/>
    </source>
</evidence>
<evidence type="ECO:0000259" key="6">
    <source>
        <dbReference type="PROSITE" id="PS50835"/>
    </source>
</evidence>
<dbReference type="Proteomes" id="UP000515145">
    <property type="component" value="Chromosome 4"/>
</dbReference>
<dbReference type="InParanoid" id="A0A6P7I9K4"/>
<evidence type="ECO:0000256" key="1">
    <source>
        <dbReference type="ARBA" id="ARBA00004370"/>
    </source>
</evidence>
<dbReference type="InterPro" id="IPR036179">
    <property type="entry name" value="Ig-like_dom_sf"/>
</dbReference>
<evidence type="ECO:0000256" key="5">
    <source>
        <dbReference type="SAM" id="SignalP"/>
    </source>
</evidence>
<dbReference type="InterPro" id="IPR003599">
    <property type="entry name" value="Ig_sub"/>
</dbReference>
<dbReference type="SMART" id="SM00408">
    <property type="entry name" value="IGc2"/>
    <property type="match status" value="1"/>
</dbReference>
<feature type="transmembrane region" description="Helical" evidence="4">
    <location>
        <begin position="149"/>
        <end position="168"/>
    </location>
</feature>
<dbReference type="GO" id="GO:0001817">
    <property type="term" value="P:regulation of cytokine production"/>
    <property type="evidence" value="ECO:0007669"/>
    <property type="project" value="TreeGrafter"/>
</dbReference>
<accession>A0A6P7I9K4</accession>
<dbReference type="InterPro" id="IPR007110">
    <property type="entry name" value="Ig-like_dom"/>
</dbReference>
<dbReference type="PROSITE" id="PS50835">
    <property type="entry name" value="IG_LIKE"/>
    <property type="match status" value="1"/>
</dbReference>
<proteinExistence type="predicted"/>
<keyword evidence="2 4" id="KW-0472">Membrane</keyword>
<dbReference type="RefSeq" id="XP_028259582.1">
    <property type="nucleotide sequence ID" value="XM_028403781.1"/>
</dbReference>
<evidence type="ECO:0000313" key="7">
    <source>
        <dbReference type="Proteomes" id="UP000515145"/>
    </source>
</evidence>
<keyword evidence="5" id="KW-0732">Signal</keyword>
<keyword evidence="3" id="KW-0393">Immunoglobulin domain</keyword>
<dbReference type="PANTHER" id="PTHR24100">
    <property type="entry name" value="BUTYROPHILIN"/>
    <property type="match status" value="1"/>
</dbReference>
<dbReference type="GO" id="GO:0005102">
    <property type="term" value="F:signaling receptor binding"/>
    <property type="evidence" value="ECO:0007669"/>
    <property type="project" value="TreeGrafter"/>
</dbReference>
<name>A0A6P7I9K4_9TELE</name>
<gene>
    <name evidence="8" type="primary">LOC114434489</name>
</gene>
<dbReference type="OrthoDB" id="8960739at2759"/>
<dbReference type="SMART" id="SM00409">
    <property type="entry name" value="IG"/>
    <property type="match status" value="1"/>
</dbReference>